<gene>
    <name evidence="2" type="ORF">FHX34_105797</name>
</gene>
<dbReference type="EMBL" id="VIWY01000005">
    <property type="protein sequence ID" value="TWG12929.1"/>
    <property type="molecule type" value="Genomic_DNA"/>
</dbReference>
<keyword evidence="3" id="KW-1185">Reference proteome</keyword>
<dbReference type="InterPro" id="IPR000595">
    <property type="entry name" value="cNMP-bd_dom"/>
</dbReference>
<dbReference type="PROSITE" id="PS50042">
    <property type="entry name" value="CNMP_BINDING_3"/>
    <property type="match status" value="1"/>
</dbReference>
<evidence type="ECO:0000313" key="2">
    <source>
        <dbReference type="EMBL" id="TWG12929.1"/>
    </source>
</evidence>
<dbReference type="SUPFAM" id="SSF51206">
    <property type="entry name" value="cAMP-binding domain-like"/>
    <property type="match status" value="1"/>
</dbReference>
<organism evidence="2 3">
    <name type="scientific">Actinoplanes teichomyceticus</name>
    <dbReference type="NCBI Taxonomy" id="1867"/>
    <lineage>
        <taxon>Bacteria</taxon>
        <taxon>Bacillati</taxon>
        <taxon>Actinomycetota</taxon>
        <taxon>Actinomycetes</taxon>
        <taxon>Micromonosporales</taxon>
        <taxon>Micromonosporaceae</taxon>
        <taxon>Actinoplanes</taxon>
    </lineage>
</organism>
<dbReference type="Gene3D" id="2.60.120.10">
    <property type="entry name" value="Jelly Rolls"/>
    <property type="match status" value="1"/>
</dbReference>
<protein>
    <submittedName>
        <fullName evidence="2">Cyclic nucleotide-binding protein</fullName>
    </submittedName>
</protein>
<feature type="domain" description="Cyclic nucleotide-binding" evidence="1">
    <location>
        <begin position="42"/>
        <end position="135"/>
    </location>
</feature>
<evidence type="ECO:0000313" key="3">
    <source>
        <dbReference type="Proteomes" id="UP000320239"/>
    </source>
</evidence>
<dbReference type="Proteomes" id="UP000320239">
    <property type="component" value="Unassembled WGS sequence"/>
</dbReference>
<name>A0A561VMS8_ACTTI</name>
<accession>A0A561VMS8</accession>
<dbReference type="AlphaFoldDB" id="A0A561VMS8"/>
<proteinExistence type="predicted"/>
<sequence>MTALSVFDQLAMHPFAADLPSEWLHRWSVHGRPVFRPTRYRLFAAGDPANRFWLLNSGSVVLDMAVPGRGDIVLEQLRPGAVVGWSWLMAPYRWRFGAVAAEDVHAIEFDAVRIRDMIAGEPALGRDLNARFMTVLADRLEASRRRLAELYAYPVPED</sequence>
<dbReference type="InterPro" id="IPR018490">
    <property type="entry name" value="cNMP-bd_dom_sf"/>
</dbReference>
<dbReference type="Pfam" id="PF00027">
    <property type="entry name" value="cNMP_binding"/>
    <property type="match status" value="1"/>
</dbReference>
<dbReference type="RefSeq" id="WP_187645950.1">
    <property type="nucleotide sequence ID" value="NZ_BOMX01000090.1"/>
</dbReference>
<dbReference type="CDD" id="cd00038">
    <property type="entry name" value="CAP_ED"/>
    <property type="match status" value="1"/>
</dbReference>
<evidence type="ECO:0000259" key="1">
    <source>
        <dbReference type="PROSITE" id="PS50042"/>
    </source>
</evidence>
<dbReference type="InterPro" id="IPR014710">
    <property type="entry name" value="RmlC-like_jellyroll"/>
</dbReference>
<comment type="caution">
    <text evidence="2">The sequence shown here is derived from an EMBL/GenBank/DDBJ whole genome shotgun (WGS) entry which is preliminary data.</text>
</comment>
<reference evidence="2 3" key="1">
    <citation type="submission" date="2019-06" db="EMBL/GenBank/DDBJ databases">
        <title>Sequencing the genomes of 1000 actinobacteria strains.</title>
        <authorList>
            <person name="Klenk H.-P."/>
        </authorList>
    </citation>
    <scope>NUCLEOTIDE SEQUENCE [LARGE SCALE GENOMIC DNA]</scope>
    <source>
        <strain evidence="2 3">DSM 43866</strain>
    </source>
</reference>